<accession>A0A1S3KR98</accession>
<feature type="region of interest" description="Disordered" evidence="10">
    <location>
        <begin position="338"/>
        <end position="374"/>
    </location>
</feature>
<keyword evidence="5 11" id="KW-0472">Membrane</keyword>
<dbReference type="PANTHER" id="PTHR10225:SF2">
    <property type="entry name" value="LYMPHATIC VESSEL ENDOTHELIAL HYALURONIC ACID RECEPTOR 1"/>
    <property type="match status" value="1"/>
</dbReference>
<keyword evidence="14" id="KW-1185">Reference proteome</keyword>
<dbReference type="KEGG" id="sasa:106561566"/>
<evidence type="ECO:0000256" key="7">
    <source>
        <dbReference type="ARBA" id="ARBA00023170"/>
    </source>
</evidence>
<dbReference type="PROSITE" id="PS50963">
    <property type="entry name" value="LINK_2"/>
    <property type="match status" value="1"/>
</dbReference>
<evidence type="ECO:0000256" key="3">
    <source>
        <dbReference type="ARBA" id="ARBA00022729"/>
    </source>
</evidence>
<evidence type="ECO:0000256" key="8">
    <source>
        <dbReference type="ARBA" id="ARBA00023180"/>
    </source>
</evidence>
<feature type="disulfide bond" evidence="9">
    <location>
        <begin position="82"/>
        <end position="103"/>
    </location>
</feature>
<evidence type="ECO:0000313" key="14">
    <source>
        <dbReference type="Proteomes" id="UP001652741"/>
    </source>
</evidence>
<evidence type="ECO:0000256" key="11">
    <source>
        <dbReference type="SAM" id="Phobius"/>
    </source>
</evidence>
<name>A0A1S3KR98_SALSA</name>
<evidence type="ECO:0000256" key="2">
    <source>
        <dbReference type="ARBA" id="ARBA00022692"/>
    </source>
</evidence>
<evidence type="ECO:0000256" key="6">
    <source>
        <dbReference type="ARBA" id="ARBA00023157"/>
    </source>
</evidence>
<sequence length="374" mass="40831">MARVGLFSCLLFTMAVYALTFEFNLIKVFPEVGRISGVSMVSYGNQYALNASQARAMCRFLNITIATWEQVHTAHQHGLETCGYGWIDKQIAVIPRIVKSTKCGRNNIGLITWRAPINKPFHVFCFNLTDLENPLDITTPNVQTTTKTMTTRTVSTSAPTTTKTVKNRVKTTPKVPAPKVPAPKSTTQVSRLAPTTTTTTTYLVQSTTSFISTSPPPSPSPSSLSSLPCPTSLSHLLPTSSRSLPSSFSPSSPPLISFLSFTSSSLVSSPSQNTSTNHIESPVGAIYTVLLIIFLAVAVAACYYKMTRGVFPIQFCRRGQHNLKDDIETEMWIHTDSEMDLQDPQQREGGEENGDRKSTSDIIVSNPEATTNGP</sequence>
<evidence type="ECO:0000259" key="13">
    <source>
        <dbReference type="PROSITE" id="PS50963"/>
    </source>
</evidence>
<keyword evidence="4 11" id="KW-1133">Transmembrane helix</keyword>
<keyword evidence="2 11" id="KW-0812">Transmembrane</keyword>
<evidence type="ECO:0000256" key="9">
    <source>
        <dbReference type="PROSITE-ProRule" id="PRU00323"/>
    </source>
</evidence>
<keyword evidence="7 15" id="KW-0675">Receptor</keyword>
<feature type="domain" description="Link" evidence="13">
    <location>
        <begin position="37"/>
        <end position="127"/>
    </location>
</feature>
<dbReference type="SUPFAM" id="SSF56436">
    <property type="entry name" value="C-type lectin-like"/>
    <property type="match status" value="1"/>
</dbReference>
<feature type="compositionally biased region" description="Basic and acidic residues" evidence="10">
    <location>
        <begin position="345"/>
        <end position="359"/>
    </location>
</feature>
<organism evidence="14 15">
    <name type="scientific">Salmo salar</name>
    <name type="common">Atlantic salmon</name>
    <dbReference type="NCBI Taxonomy" id="8030"/>
    <lineage>
        <taxon>Eukaryota</taxon>
        <taxon>Metazoa</taxon>
        <taxon>Chordata</taxon>
        <taxon>Craniata</taxon>
        <taxon>Vertebrata</taxon>
        <taxon>Euteleostomi</taxon>
        <taxon>Actinopterygii</taxon>
        <taxon>Neopterygii</taxon>
        <taxon>Teleostei</taxon>
        <taxon>Protacanthopterygii</taxon>
        <taxon>Salmoniformes</taxon>
        <taxon>Salmonidae</taxon>
        <taxon>Salmoninae</taxon>
        <taxon>Salmo</taxon>
    </lineage>
</organism>
<dbReference type="PaxDb" id="8030-ENSSSAP00000010994"/>
<dbReference type="GeneID" id="106561566"/>
<dbReference type="InterPro" id="IPR043210">
    <property type="entry name" value="CD44_antigen-like"/>
</dbReference>
<feature type="region of interest" description="Disordered" evidence="10">
    <location>
        <begin position="173"/>
        <end position="198"/>
    </location>
</feature>
<gene>
    <name evidence="15" type="primary">lyve1b</name>
</gene>
<evidence type="ECO:0000256" key="10">
    <source>
        <dbReference type="SAM" id="MobiDB-lite"/>
    </source>
</evidence>
<dbReference type="Gene3D" id="3.10.100.10">
    <property type="entry name" value="Mannose-Binding Protein A, subunit A"/>
    <property type="match status" value="1"/>
</dbReference>
<dbReference type="GO" id="GO:0005886">
    <property type="term" value="C:plasma membrane"/>
    <property type="evidence" value="ECO:0007669"/>
    <property type="project" value="TreeGrafter"/>
</dbReference>
<dbReference type="GO" id="GO:0004888">
    <property type="term" value="F:transmembrane signaling receptor activity"/>
    <property type="evidence" value="ECO:0007669"/>
    <property type="project" value="TreeGrafter"/>
</dbReference>
<feature type="signal peptide" evidence="12">
    <location>
        <begin position="1"/>
        <end position="18"/>
    </location>
</feature>
<feature type="transmembrane region" description="Helical" evidence="11">
    <location>
        <begin position="284"/>
        <end position="304"/>
    </location>
</feature>
<dbReference type="GO" id="GO:0007155">
    <property type="term" value="P:cell adhesion"/>
    <property type="evidence" value="ECO:0007669"/>
    <property type="project" value="InterPro"/>
</dbReference>
<evidence type="ECO:0000256" key="4">
    <source>
        <dbReference type="ARBA" id="ARBA00022989"/>
    </source>
</evidence>
<keyword evidence="8" id="KW-0325">Glycoprotein</keyword>
<dbReference type="STRING" id="8030.ENSSSAP00000010994"/>
<dbReference type="Proteomes" id="UP001652741">
    <property type="component" value="Chromosome ssa10"/>
</dbReference>
<evidence type="ECO:0000256" key="1">
    <source>
        <dbReference type="ARBA" id="ARBA00004167"/>
    </source>
</evidence>
<reference evidence="15" key="1">
    <citation type="submission" date="2025-08" db="UniProtKB">
        <authorList>
            <consortium name="RefSeq"/>
        </authorList>
    </citation>
    <scope>IDENTIFICATION</scope>
</reference>
<evidence type="ECO:0000313" key="15">
    <source>
        <dbReference type="RefSeq" id="XP_013981147.2"/>
    </source>
</evidence>
<dbReference type="GO" id="GO:0005540">
    <property type="term" value="F:hyaluronic acid binding"/>
    <property type="evidence" value="ECO:0007669"/>
    <property type="project" value="InterPro"/>
</dbReference>
<dbReference type="RefSeq" id="XP_013981147.2">
    <property type="nucleotide sequence ID" value="XM_014125672.2"/>
</dbReference>
<dbReference type="Bgee" id="ENSSSAG00000005461">
    <property type="expression patterns" value="Expressed in head kidney and 22 other cell types or tissues"/>
</dbReference>
<keyword evidence="6 9" id="KW-1015">Disulfide bond</keyword>
<feature type="chain" id="PRO_5047394390" evidence="12">
    <location>
        <begin position="19"/>
        <end position="374"/>
    </location>
</feature>
<proteinExistence type="predicted"/>
<dbReference type="PROSITE" id="PS01241">
    <property type="entry name" value="LINK_1"/>
    <property type="match status" value="1"/>
</dbReference>
<comment type="subcellular location">
    <subcellularLocation>
        <location evidence="1">Membrane</location>
        <topology evidence="1">Single-pass membrane protein</topology>
    </subcellularLocation>
</comment>
<dbReference type="SMART" id="SM00445">
    <property type="entry name" value="LINK"/>
    <property type="match status" value="1"/>
</dbReference>
<dbReference type="InterPro" id="IPR016187">
    <property type="entry name" value="CTDL_fold"/>
</dbReference>
<comment type="caution">
    <text evidence="9">Lacks conserved residue(s) required for the propagation of feature annotation.</text>
</comment>
<dbReference type="Pfam" id="PF00193">
    <property type="entry name" value="Xlink"/>
    <property type="match status" value="1"/>
</dbReference>
<dbReference type="InterPro" id="IPR000538">
    <property type="entry name" value="Link_dom"/>
</dbReference>
<evidence type="ECO:0000256" key="12">
    <source>
        <dbReference type="SAM" id="SignalP"/>
    </source>
</evidence>
<dbReference type="InterPro" id="IPR016186">
    <property type="entry name" value="C-type_lectin-like/link_sf"/>
</dbReference>
<protein>
    <submittedName>
        <fullName evidence="15">Lymphatic vessel endothelial hyaluronic receptor 1b</fullName>
    </submittedName>
</protein>
<dbReference type="PANTHER" id="PTHR10225">
    <property type="entry name" value="HYALURONAN RECEPTOR"/>
    <property type="match status" value="1"/>
</dbReference>
<keyword evidence="3 12" id="KW-0732">Signal</keyword>
<feature type="compositionally biased region" description="Polar residues" evidence="10">
    <location>
        <begin position="360"/>
        <end position="374"/>
    </location>
</feature>
<evidence type="ECO:0000256" key="5">
    <source>
        <dbReference type="ARBA" id="ARBA00023136"/>
    </source>
</evidence>
<dbReference type="AlphaFoldDB" id="A0A1S3KR98"/>